<proteinExistence type="predicted"/>
<dbReference type="EMBL" id="JBHLWI010000008">
    <property type="protein sequence ID" value="MFC0261914.1"/>
    <property type="molecule type" value="Genomic_DNA"/>
</dbReference>
<dbReference type="RefSeq" id="WP_382386357.1">
    <property type="nucleotide sequence ID" value="NZ_JBHLWI010000008.1"/>
</dbReference>
<protein>
    <submittedName>
        <fullName evidence="2">AsmA-like C-terminal region-containing protein</fullName>
    </submittedName>
</protein>
<dbReference type="Proteomes" id="UP001589797">
    <property type="component" value="Unassembled WGS sequence"/>
</dbReference>
<feature type="region of interest" description="Disordered" evidence="1">
    <location>
        <begin position="980"/>
        <end position="1004"/>
    </location>
</feature>
<organism evidence="2 3">
    <name type="scientific">Fontibacter flavus</name>
    <dbReference type="NCBI Taxonomy" id="654838"/>
    <lineage>
        <taxon>Bacteria</taxon>
        <taxon>Pseudomonadati</taxon>
        <taxon>Bacteroidota</taxon>
        <taxon>Cytophagia</taxon>
        <taxon>Cytophagales</taxon>
        <taxon>Cyclobacteriaceae</taxon>
        <taxon>Fontibacter</taxon>
    </lineage>
</organism>
<dbReference type="PANTHER" id="PTHR30441:SF8">
    <property type="entry name" value="DUF748 DOMAIN-CONTAINING PROTEIN"/>
    <property type="match status" value="1"/>
</dbReference>
<keyword evidence="3" id="KW-1185">Reference proteome</keyword>
<name>A0ABV6FPW6_9BACT</name>
<sequence length="1004" mass="110907">MKKTILIILGVFIFLLASLVALPFIFKDKIVERIDKEIAESINAQVYFDFNNISLSVFKRFPHISASINDFGIIGNPPFQNDTLIHVDQMQVDFNLKSVLFGDYPTLTGVHVDGGSVYVKVLEDGRANYDITYPSEDGEEVEHNFKMGVDLIEVKNVNLIYDDRSLQYFMALGQIEAEGKGDFTLDVYELPVRAKALIADITYEGTNYLRNKQFQGETLMNIDMNQMKFSFGDGDFALNDFLFDLNGFVALPDEGIDFDLNFAGKDNSFKSILSLVPGMYTESFSSLKTSGSMDFGGFFRGLYSDTSFPFFDIAMKVNDGMFQYPELPRPVSDIQIDMQVKNSSGNLENTSINIPTFSLNFGSNPISGRFALADLVSYDIDGALVGKLNLEEMTSIFPIEGMTLKGLLDVNAEAKGRYDSIAEIIPVINAKLLLSDVYVKSADYPAPIEHLNVNATVQNKTGKMNDFVVDLTKFGFELEDENIDGRMKIADFSVLNWDGSVKGTIDLGKMLKIFPMENLIMEGKIKADLLTKGSYKDVEEKRYNRLDTRGQVEVNNFYFTSTDLPQGVRIHQAKADFSPDRINLTQMDSRVGKSPLQASGFLSNYMNFILEENAVLKGQLSLTSSKFDANEWMTESSGGDEALTVIELPKNIDFSMSLAADEVIYDNLNLKEVRGNMTLKDGVLSFTDAGMKTLGGQMTLNGSYDPRDITAPLFDLSLNLADLSIPAAFEAFNTVKAFAPIAQHLTGKFNSNLNLSGILAQDMMPILSSLDVKGLLKVAEAAYQNSQLLQGITSLTKLNDTNTLLFRNLSIPIEIKDGLLSVRPFDLKLWDYQATIQGSTGFDGSINYLLNMQVPAGRFGAQANALLATISGTDANASTLIPVSISLGGTYNSPKIGLAGGNSIENLLAAALKSRVSSERENIQEQVTQQFRAAEDSIKREVQLKAEIVQDSVKKEAEKKVADTKEKVVEEAKNVLKGLIRPKATKPDTVKPDTTKKNDIQPRI</sequence>
<feature type="compositionally biased region" description="Basic and acidic residues" evidence="1">
    <location>
        <begin position="985"/>
        <end position="1004"/>
    </location>
</feature>
<evidence type="ECO:0000256" key="1">
    <source>
        <dbReference type="SAM" id="MobiDB-lite"/>
    </source>
</evidence>
<evidence type="ECO:0000313" key="3">
    <source>
        <dbReference type="Proteomes" id="UP001589797"/>
    </source>
</evidence>
<gene>
    <name evidence="2" type="ORF">ACFFIP_04410</name>
</gene>
<dbReference type="InterPro" id="IPR052894">
    <property type="entry name" value="AsmA-related"/>
</dbReference>
<accession>A0ABV6FPW6</accession>
<evidence type="ECO:0000313" key="2">
    <source>
        <dbReference type="EMBL" id="MFC0261914.1"/>
    </source>
</evidence>
<comment type="caution">
    <text evidence="2">The sequence shown here is derived from an EMBL/GenBank/DDBJ whole genome shotgun (WGS) entry which is preliminary data.</text>
</comment>
<reference evidence="2 3" key="1">
    <citation type="submission" date="2024-09" db="EMBL/GenBank/DDBJ databases">
        <authorList>
            <person name="Sun Q."/>
            <person name="Mori K."/>
        </authorList>
    </citation>
    <scope>NUCLEOTIDE SEQUENCE [LARGE SCALE GENOMIC DNA]</scope>
    <source>
        <strain evidence="2 3">CCM 7650</strain>
    </source>
</reference>
<dbReference type="PANTHER" id="PTHR30441">
    <property type="entry name" value="DUF748 DOMAIN-CONTAINING PROTEIN"/>
    <property type="match status" value="1"/>
</dbReference>